<proteinExistence type="predicted"/>
<keyword evidence="4 7" id="KW-0720">Serine protease</keyword>
<feature type="binding site" evidence="7">
    <location>
        <position position="485"/>
    </location>
    <ligand>
        <name>Ca(2+)</name>
        <dbReference type="ChEBI" id="CHEBI:29108"/>
    </ligand>
</feature>
<comment type="cofactor">
    <cofactor evidence="7">
        <name>Ca(2+)</name>
        <dbReference type="ChEBI" id="CHEBI:29108"/>
    </cofactor>
    <text evidence="7">Binds 1 Ca(2+) ion per subunit.</text>
</comment>
<dbReference type="InParanoid" id="A0A1X7UID3"/>
<evidence type="ECO:0000256" key="1">
    <source>
        <dbReference type="ARBA" id="ARBA00022670"/>
    </source>
</evidence>
<dbReference type="EnsemblMetazoa" id="Aqu2.1.27233_001">
    <property type="protein sequence ID" value="Aqu2.1.27233_001"/>
    <property type="gene ID" value="Aqu2.1.27233"/>
</dbReference>
<feature type="active site" description="Charge relay system" evidence="7">
    <location>
        <position position="253"/>
    </location>
</feature>
<dbReference type="STRING" id="400682.A0A1X7UID3"/>
<keyword evidence="8" id="KW-0732">Signal</keyword>
<feature type="binding site" evidence="7">
    <location>
        <position position="505"/>
    </location>
    <ligand>
        <name>Ca(2+)</name>
        <dbReference type="ChEBI" id="CHEBI:29108"/>
    </ligand>
</feature>
<dbReference type="GO" id="GO:0004252">
    <property type="term" value="F:serine-type endopeptidase activity"/>
    <property type="evidence" value="ECO:0007669"/>
    <property type="project" value="UniProtKB-UniRule"/>
</dbReference>
<feature type="chain" id="PRO_5010861711" description="Peptidase S53 domain-containing protein" evidence="8">
    <location>
        <begin position="19"/>
        <end position="526"/>
    </location>
</feature>
<dbReference type="SMART" id="SM00944">
    <property type="entry name" value="Pro-kuma_activ"/>
    <property type="match status" value="1"/>
</dbReference>
<dbReference type="PANTHER" id="PTHR14218:SF15">
    <property type="entry name" value="TRIPEPTIDYL-PEPTIDASE 1"/>
    <property type="match status" value="1"/>
</dbReference>
<dbReference type="CDD" id="cd04056">
    <property type="entry name" value="Peptidases_S53"/>
    <property type="match status" value="1"/>
</dbReference>
<evidence type="ECO:0000256" key="2">
    <source>
        <dbReference type="ARBA" id="ARBA00022723"/>
    </source>
</evidence>
<keyword evidence="6" id="KW-0865">Zymogen</keyword>
<keyword evidence="1 7" id="KW-0645">Protease</keyword>
<gene>
    <name evidence="10" type="primary">100634818</name>
</gene>
<dbReference type="InterPro" id="IPR036852">
    <property type="entry name" value="Peptidase_S8/S53_dom_sf"/>
</dbReference>
<feature type="active site" description="Charge relay system" evidence="7">
    <location>
        <position position="249"/>
    </location>
</feature>
<dbReference type="PANTHER" id="PTHR14218">
    <property type="entry name" value="PROTEASE S8 TRIPEPTIDYL PEPTIDASE I CLN2"/>
    <property type="match status" value="1"/>
</dbReference>
<dbReference type="PROSITE" id="PS51695">
    <property type="entry name" value="SEDOLISIN"/>
    <property type="match status" value="1"/>
</dbReference>
<dbReference type="Gene3D" id="3.40.50.200">
    <property type="entry name" value="Peptidase S8/S53 domain"/>
    <property type="match status" value="1"/>
</dbReference>
<accession>A0A1X7UID3</accession>
<evidence type="ECO:0000256" key="7">
    <source>
        <dbReference type="PROSITE-ProRule" id="PRU01032"/>
    </source>
</evidence>
<dbReference type="InterPro" id="IPR050819">
    <property type="entry name" value="Tripeptidyl-peptidase_I"/>
</dbReference>
<dbReference type="InterPro" id="IPR015366">
    <property type="entry name" value="S53_propep"/>
</dbReference>
<feature type="binding site" evidence="7">
    <location>
        <position position="486"/>
    </location>
    <ligand>
        <name>Ca(2+)</name>
        <dbReference type="ChEBI" id="CHEBI:29108"/>
    </ligand>
</feature>
<feature type="binding site" evidence="7">
    <location>
        <position position="507"/>
    </location>
    <ligand>
        <name>Ca(2+)</name>
        <dbReference type="ChEBI" id="CHEBI:29108"/>
    </ligand>
</feature>
<dbReference type="AlphaFoldDB" id="A0A1X7UID3"/>
<keyword evidence="5 7" id="KW-0106">Calcium</keyword>
<reference evidence="11" key="1">
    <citation type="journal article" date="2010" name="Nature">
        <title>The Amphimedon queenslandica genome and the evolution of animal complexity.</title>
        <authorList>
            <person name="Srivastava M."/>
            <person name="Simakov O."/>
            <person name="Chapman J."/>
            <person name="Fahey B."/>
            <person name="Gauthier M.E."/>
            <person name="Mitros T."/>
            <person name="Richards G.S."/>
            <person name="Conaco C."/>
            <person name="Dacre M."/>
            <person name="Hellsten U."/>
            <person name="Larroux C."/>
            <person name="Putnam N.H."/>
            <person name="Stanke M."/>
            <person name="Adamska M."/>
            <person name="Darling A."/>
            <person name="Degnan S.M."/>
            <person name="Oakley T.H."/>
            <person name="Plachetzki D.C."/>
            <person name="Zhai Y."/>
            <person name="Adamski M."/>
            <person name="Calcino A."/>
            <person name="Cummins S.F."/>
            <person name="Goodstein D.M."/>
            <person name="Harris C."/>
            <person name="Jackson D.J."/>
            <person name="Leys S.P."/>
            <person name="Shu S."/>
            <person name="Woodcroft B.J."/>
            <person name="Vervoort M."/>
            <person name="Kosik K.S."/>
            <person name="Manning G."/>
            <person name="Degnan B.M."/>
            <person name="Rokhsar D.S."/>
        </authorList>
    </citation>
    <scope>NUCLEOTIDE SEQUENCE [LARGE SCALE GENOMIC DNA]</scope>
</reference>
<feature type="active site" description="Charge relay system" evidence="7">
    <location>
        <position position="443"/>
    </location>
</feature>
<protein>
    <recommendedName>
        <fullName evidence="9">Peptidase S53 domain-containing protein</fullName>
    </recommendedName>
</protein>
<evidence type="ECO:0000256" key="5">
    <source>
        <dbReference type="ARBA" id="ARBA00022837"/>
    </source>
</evidence>
<name>A0A1X7UID3_AMPQE</name>
<evidence type="ECO:0000313" key="11">
    <source>
        <dbReference type="Proteomes" id="UP000007879"/>
    </source>
</evidence>
<dbReference type="InterPro" id="IPR030400">
    <property type="entry name" value="Sedolisin_dom"/>
</dbReference>
<reference evidence="10" key="2">
    <citation type="submission" date="2017-05" db="UniProtKB">
        <authorList>
            <consortium name="EnsemblMetazoa"/>
        </authorList>
    </citation>
    <scope>IDENTIFICATION</scope>
</reference>
<feature type="domain" description="Peptidase S53" evidence="9">
    <location>
        <begin position="181"/>
        <end position="526"/>
    </location>
</feature>
<evidence type="ECO:0000313" key="10">
    <source>
        <dbReference type="EnsemblMetazoa" id="Aqu2.1.27233_001"/>
    </source>
</evidence>
<keyword evidence="2 7" id="KW-0479">Metal-binding</keyword>
<organism evidence="10">
    <name type="scientific">Amphimedon queenslandica</name>
    <name type="common">Sponge</name>
    <dbReference type="NCBI Taxonomy" id="400682"/>
    <lineage>
        <taxon>Eukaryota</taxon>
        <taxon>Metazoa</taxon>
        <taxon>Porifera</taxon>
        <taxon>Demospongiae</taxon>
        <taxon>Heteroscleromorpha</taxon>
        <taxon>Haplosclerida</taxon>
        <taxon>Niphatidae</taxon>
        <taxon>Amphimedon</taxon>
    </lineage>
</organism>
<dbReference type="eggNOG" id="ENOG502QR6D">
    <property type="taxonomic scope" value="Eukaryota"/>
</dbReference>
<dbReference type="GO" id="GO:0046872">
    <property type="term" value="F:metal ion binding"/>
    <property type="evidence" value="ECO:0007669"/>
    <property type="project" value="UniProtKB-UniRule"/>
</dbReference>
<feature type="signal peptide" evidence="8">
    <location>
        <begin position="1"/>
        <end position="18"/>
    </location>
</feature>
<evidence type="ECO:0000256" key="8">
    <source>
        <dbReference type="SAM" id="SignalP"/>
    </source>
</evidence>
<dbReference type="CDD" id="cd11377">
    <property type="entry name" value="Pro-peptidase_S53"/>
    <property type="match status" value="1"/>
</dbReference>
<dbReference type="Proteomes" id="UP000007879">
    <property type="component" value="Unassembled WGS sequence"/>
</dbReference>
<dbReference type="Pfam" id="PF09286">
    <property type="entry name" value="Pro-kuma_activ"/>
    <property type="match status" value="1"/>
</dbReference>
<keyword evidence="11" id="KW-1185">Reference proteome</keyword>
<dbReference type="GO" id="GO:0008240">
    <property type="term" value="F:tripeptidyl-peptidase activity"/>
    <property type="evidence" value="ECO:0007669"/>
    <property type="project" value="TreeGrafter"/>
</dbReference>
<evidence type="ECO:0000256" key="4">
    <source>
        <dbReference type="ARBA" id="ARBA00022825"/>
    </source>
</evidence>
<dbReference type="KEGG" id="aqu:100634818"/>
<evidence type="ECO:0000259" key="9">
    <source>
        <dbReference type="PROSITE" id="PS51695"/>
    </source>
</evidence>
<dbReference type="GO" id="GO:0006508">
    <property type="term" value="P:proteolysis"/>
    <property type="evidence" value="ECO:0007669"/>
    <property type="project" value="UniProtKB-KW"/>
</dbReference>
<evidence type="ECO:0000256" key="3">
    <source>
        <dbReference type="ARBA" id="ARBA00022801"/>
    </source>
</evidence>
<dbReference type="EnsemblMetazoa" id="XM_003387834.3">
    <property type="protein sequence ID" value="XP_003387882.1"/>
    <property type="gene ID" value="LOC100634818"/>
</dbReference>
<keyword evidence="3 7" id="KW-0378">Hydrolase</keyword>
<sequence length="526" mass="57690">MVAAPFLFAVLLFSFVHADNEDWIKIGRPLPNKTIKVTLALKQTNRQWLENTLKEVSDPESLHYGRYLSLDEIVTHVHAYPEGVAQTTSYFASNGLRADFTLGGGFAVVEMPVSVAETMFSANFFAYEHKTKKGFIVYRSEQFSTPNMLKPHLCFISGITDFPKTRISPRFSQPGNDTDGDVTPSYINKAYNISGYASTSSNNSQAIAGFLSQYFSPSDLAHFQKEYNIPQNPIKKIVGKNDGNDQGIEANLDVQYITGIGRNVDTWFISVSSHANGNQEDFMTWVVELINNTDTPWVHSVSYGDYESSIDPAFMDRVDEEFMKLGISGRSLLFASGDFGTACSLLKGGRFEPMWPASSPYVTAVGGTVSMDECWDHGGGGFSNHYSTPDYQTDAVATYLKSGAAPNDKYFNSSGRGYPDVSVFSVSFLIVYIDLPWPVDGTSCASPTTAGMISLLNDVRLNAGLSTLGFINPLLYKLSGNGFFDITKGSNHGTIWCKGFEATSGWDPASGWGSPNFGLMKDIVLI</sequence>
<dbReference type="SUPFAM" id="SSF54897">
    <property type="entry name" value="Protease propeptides/inhibitors"/>
    <property type="match status" value="1"/>
</dbReference>
<dbReference type="SUPFAM" id="SSF52743">
    <property type="entry name" value="Subtilisin-like"/>
    <property type="match status" value="1"/>
</dbReference>
<dbReference type="OrthoDB" id="2919105at2759"/>
<evidence type="ECO:0000256" key="6">
    <source>
        <dbReference type="ARBA" id="ARBA00023145"/>
    </source>
</evidence>